<organism evidence="2 3">
    <name type="scientific">Ensete ventricosum</name>
    <name type="common">Abyssinian banana</name>
    <name type="synonym">Musa ensete</name>
    <dbReference type="NCBI Taxonomy" id="4639"/>
    <lineage>
        <taxon>Eukaryota</taxon>
        <taxon>Viridiplantae</taxon>
        <taxon>Streptophyta</taxon>
        <taxon>Embryophyta</taxon>
        <taxon>Tracheophyta</taxon>
        <taxon>Spermatophyta</taxon>
        <taxon>Magnoliopsida</taxon>
        <taxon>Liliopsida</taxon>
        <taxon>Zingiberales</taxon>
        <taxon>Musaceae</taxon>
        <taxon>Ensete</taxon>
    </lineage>
</organism>
<accession>A0AAV8PQ73</accession>
<evidence type="ECO:0000313" key="2">
    <source>
        <dbReference type="EMBL" id="KAJ8498400.1"/>
    </source>
</evidence>
<dbReference type="Proteomes" id="UP001222027">
    <property type="component" value="Unassembled WGS sequence"/>
</dbReference>
<proteinExistence type="predicted"/>
<dbReference type="AlphaFoldDB" id="A0AAV8PQ73"/>
<name>A0AAV8PQ73_ENSVE</name>
<evidence type="ECO:0008006" key="4">
    <source>
        <dbReference type="Google" id="ProtNLM"/>
    </source>
</evidence>
<keyword evidence="3" id="KW-1185">Reference proteome</keyword>
<dbReference type="EMBL" id="JAQQAF010000003">
    <property type="protein sequence ID" value="KAJ8498400.1"/>
    <property type="molecule type" value="Genomic_DNA"/>
</dbReference>
<reference evidence="2 3" key="1">
    <citation type="submission" date="2022-12" db="EMBL/GenBank/DDBJ databases">
        <title>Chromosome-scale assembly of the Ensete ventricosum genome.</title>
        <authorList>
            <person name="Dussert Y."/>
            <person name="Stocks J."/>
            <person name="Wendawek A."/>
            <person name="Woldeyes F."/>
            <person name="Nichols R.A."/>
            <person name="Borrell J.S."/>
        </authorList>
    </citation>
    <scope>NUCLEOTIDE SEQUENCE [LARGE SCALE GENOMIC DNA]</scope>
    <source>
        <strain evidence="3">cv. Maze</strain>
        <tissue evidence="2">Seeds</tissue>
    </source>
</reference>
<comment type="caution">
    <text evidence="2">The sequence shown here is derived from an EMBL/GenBank/DDBJ whole genome shotgun (WGS) entry which is preliminary data.</text>
</comment>
<feature type="chain" id="PRO_5043698269" description="Secreted protein" evidence="1">
    <location>
        <begin position="26"/>
        <end position="94"/>
    </location>
</feature>
<keyword evidence="1" id="KW-0732">Signal</keyword>
<protein>
    <recommendedName>
        <fullName evidence="4">Secreted protein</fullName>
    </recommendedName>
</protein>
<evidence type="ECO:0000313" key="3">
    <source>
        <dbReference type="Proteomes" id="UP001222027"/>
    </source>
</evidence>
<feature type="signal peptide" evidence="1">
    <location>
        <begin position="1"/>
        <end position="25"/>
    </location>
</feature>
<sequence>MQYYISLSHAAVPVVFLLPLHGVYGRSKRGPPPQSSPRAPGTMLHGAECTQVKRLRTHQLHCCFKCVCVLRPLRPQPRRLSSGFRAFSNLFVSH</sequence>
<evidence type="ECO:0000256" key="1">
    <source>
        <dbReference type="SAM" id="SignalP"/>
    </source>
</evidence>
<gene>
    <name evidence="2" type="ORF">OPV22_008952</name>
</gene>